<proteinExistence type="predicted"/>
<dbReference type="OrthoDB" id="662108at2759"/>
<protein>
    <submittedName>
        <fullName evidence="1">Uncharacterized protein</fullName>
    </submittedName>
</protein>
<dbReference type="PANTHER" id="PTHR33115">
    <property type="entry name" value="ARM REPEAT SUPERFAMILY PROTEIN"/>
    <property type="match status" value="1"/>
</dbReference>
<reference evidence="1" key="1">
    <citation type="submission" date="2021-01" db="EMBL/GenBank/DDBJ databases">
        <title>Adiantum capillus-veneris genome.</title>
        <authorList>
            <person name="Fang Y."/>
            <person name="Liao Q."/>
        </authorList>
    </citation>
    <scope>NUCLEOTIDE SEQUENCE</scope>
    <source>
        <strain evidence="1">H3</strain>
        <tissue evidence="1">Leaf</tissue>
    </source>
</reference>
<comment type="caution">
    <text evidence="1">The sequence shown here is derived from an EMBL/GenBank/DDBJ whole genome shotgun (WGS) entry which is preliminary data.</text>
</comment>
<dbReference type="AlphaFoldDB" id="A0A9D4VCP1"/>
<evidence type="ECO:0000313" key="1">
    <source>
        <dbReference type="EMBL" id="KAI5083807.1"/>
    </source>
</evidence>
<keyword evidence="2" id="KW-1185">Reference proteome</keyword>
<organism evidence="1 2">
    <name type="scientific">Adiantum capillus-veneris</name>
    <name type="common">Maidenhair fern</name>
    <dbReference type="NCBI Taxonomy" id="13818"/>
    <lineage>
        <taxon>Eukaryota</taxon>
        <taxon>Viridiplantae</taxon>
        <taxon>Streptophyta</taxon>
        <taxon>Embryophyta</taxon>
        <taxon>Tracheophyta</taxon>
        <taxon>Polypodiopsida</taxon>
        <taxon>Polypodiidae</taxon>
        <taxon>Polypodiales</taxon>
        <taxon>Pteridineae</taxon>
        <taxon>Pteridaceae</taxon>
        <taxon>Vittarioideae</taxon>
        <taxon>Adiantum</taxon>
    </lineage>
</organism>
<dbReference type="EMBL" id="JABFUD020000002">
    <property type="protein sequence ID" value="KAI5083807.1"/>
    <property type="molecule type" value="Genomic_DNA"/>
</dbReference>
<name>A0A9D4VCP1_ADICA</name>
<accession>A0A9D4VCP1</accession>
<gene>
    <name evidence="1" type="ORF">GOP47_0003550</name>
</gene>
<dbReference type="Proteomes" id="UP000886520">
    <property type="component" value="Chromosome 3"/>
</dbReference>
<dbReference type="PANTHER" id="PTHR33115:SF50">
    <property type="entry name" value="ARM REPEAT SUPERFAMILY PROTEIN"/>
    <property type="match status" value="1"/>
</dbReference>
<sequence length="147" mass="15808">GGGGGGRAQEAAVGLVAVAVGKVGESELTEMMEEEGVTAEVLAGKLARLLERHPRPMTALPRLRRYAVELALALAEHHPTTFLPVFQALRLRSLLYRLADSVSELENYATFSGAAGVTPHSIPMSRLVDIAIDRFPRQHPSSFPLPT</sequence>
<evidence type="ECO:0000313" key="2">
    <source>
        <dbReference type="Proteomes" id="UP000886520"/>
    </source>
</evidence>
<feature type="non-terminal residue" evidence="1">
    <location>
        <position position="1"/>
    </location>
</feature>